<dbReference type="InterPro" id="IPR011033">
    <property type="entry name" value="PRC_barrel-like_sf"/>
</dbReference>
<dbReference type="Proteomes" id="UP001162880">
    <property type="component" value="Unassembled WGS sequence"/>
</dbReference>
<reference evidence="8" key="1">
    <citation type="submission" date="2022-03" db="EMBL/GenBank/DDBJ databases">
        <title>Identification of a novel bacterium isolated from mangrove sediments.</title>
        <authorList>
            <person name="Pan X."/>
        </authorList>
    </citation>
    <scope>NUCLEOTIDE SEQUENCE</scope>
    <source>
        <strain evidence="8">B2580</strain>
    </source>
</reference>
<evidence type="ECO:0000256" key="1">
    <source>
        <dbReference type="ARBA" id="ARBA00022490"/>
    </source>
</evidence>
<comment type="subunit">
    <text evidence="5">Binds ribosomal protein uS19.</text>
</comment>
<protein>
    <recommendedName>
        <fullName evidence="5">Ribosome maturation factor RimM</fullName>
    </recommendedName>
</protein>
<dbReference type="RefSeq" id="WP_243989723.1">
    <property type="nucleotide sequence ID" value="NZ_JALHLE010000001.1"/>
</dbReference>
<dbReference type="Pfam" id="PF01782">
    <property type="entry name" value="RimM"/>
    <property type="match status" value="1"/>
</dbReference>
<dbReference type="InterPro" id="IPR009000">
    <property type="entry name" value="Transl_B-barrel_sf"/>
</dbReference>
<name>A0ABT0AWJ8_9SPHN</name>
<dbReference type="InterPro" id="IPR056792">
    <property type="entry name" value="PRC_RimM"/>
</dbReference>
<dbReference type="InterPro" id="IPR011961">
    <property type="entry name" value="RimM"/>
</dbReference>
<evidence type="ECO:0000256" key="3">
    <source>
        <dbReference type="ARBA" id="ARBA00022552"/>
    </source>
</evidence>
<gene>
    <name evidence="5 8" type="primary">rimM</name>
    <name evidence="8" type="ORF">MTR64_00485</name>
</gene>
<keyword evidence="3 5" id="KW-0698">rRNA processing</keyword>
<sequence>MAGIDRPVTLAAITGAHGVTGEVRLKLFGEGVAALKRYRAFNDSALTLKKLRDDGKGGAIARFEEVADRNAAEKLRGTALTVPRSAMPVLGEGEYYHADLIGLPAVSDDGAVLGTVIAVENFGAGDVLEIERSEPDEKGRLQRFMVPMTEAAVPEWNADKLVVSAAFAD</sequence>
<comment type="subcellular location">
    <subcellularLocation>
        <location evidence="5">Cytoplasm</location>
    </subcellularLocation>
</comment>
<evidence type="ECO:0000259" key="6">
    <source>
        <dbReference type="Pfam" id="PF01782"/>
    </source>
</evidence>
<dbReference type="Gene3D" id="2.40.30.60">
    <property type="entry name" value="RimM"/>
    <property type="match status" value="1"/>
</dbReference>
<keyword evidence="1 5" id="KW-0963">Cytoplasm</keyword>
<evidence type="ECO:0000256" key="5">
    <source>
        <dbReference type="HAMAP-Rule" id="MF_00014"/>
    </source>
</evidence>
<dbReference type="InterPro" id="IPR002676">
    <property type="entry name" value="RimM_N"/>
</dbReference>
<feature type="domain" description="RimM N-terminal" evidence="6">
    <location>
        <begin position="10"/>
        <end position="85"/>
    </location>
</feature>
<dbReference type="EMBL" id="JALHLE010000001">
    <property type="protein sequence ID" value="MCJ2177030.1"/>
    <property type="molecule type" value="Genomic_DNA"/>
</dbReference>
<evidence type="ECO:0000313" key="8">
    <source>
        <dbReference type="EMBL" id="MCJ2177030.1"/>
    </source>
</evidence>
<dbReference type="PANTHER" id="PTHR33692:SF1">
    <property type="entry name" value="RIBOSOME MATURATION FACTOR RIMM"/>
    <property type="match status" value="1"/>
</dbReference>
<organism evidence="8 9">
    <name type="scientific">Novosphingobium album</name>
    <name type="common">ex Hu et al. 2023</name>
    <dbReference type="NCBI Taxonomy" id="2930093"/>
    <lineage>
        <taxon>Bacteria</taxon>
        <taxon>Pseudomonadati</taxon>
        <taxon>Pseudomonadota</taxon>
        <taxon>Alphaproteobacteria</taxon>
        <taxon>Sphingomonadales</taxon>
        <taxon>Sphingomonadaceae</taxon>
        <taxon>Novosphingobium</taxon>
    </lineage>
</organism>
<dbReference type="SUPFAM" id="SSF50447">
    <property type="entry name" value="Translation proteins"/>
    <property type="match status" value="1"/>
</dbReference>
<dbReference type="InterPro" id="IPR036976">
    <property type="entry name" value="RimM_N_sf"/>
</dbReference>
<dbReference type="SUPFAM" id="SSF50346">
    <property type="entry name" value="PRC-barrel domain"/>
    <property type="match status" value="1"/>
</dbReference>
<keyword evidence="4 5" id="KW-0143">Chaperone</keyword>
<keyword evidence="2 5" id="KW-0690">Ribosome biogenesis</keyword>
<feature type="domain" description="Ribosome maturation factor RimM PRC barrel" evidence="7">
    <location>
        <begin position="98"/>
        <end position="158"/>
    </location>
</feature>
<keyword evidence="9" id="KW-1185">Reference proteome</keyword>
<comment type="similarity">
    <text evidence="5">Belongs to the RimM family.</text>
</comment>
<evidence type="ECO:0000313" key="9">
    <source>
        <dbReference type="Proteomes" id="UP001162880"/>
    </source>
</evidence>
<evidence type="ECO:0000256" key="4">
    <source>
        <dbReference type="ARBA" id="ARBA00023186"/>
    </source>
</evidence>
<accession>A0ABT0AWJ8</accession>
<dbReference type="Gene3D" id="2.30.30.240">
    <property type="entry name" value="PRC-barrel domain"/>
    <property type="match status" value="1"/>
</dbReference>
<proteinExistence type="inferred from homology"/>
<dbReference type="PANTHER" id="PTHR33692">
    <property type="entry name" value="RIBOSOME MATURATION FACTOR RIMM"/>
    <property type="match status" value="1"/>
</dbReference>
<comment type="function">
    <text evidence="5">An accessory protein needed during the final step in the assembly of 30S ribosomal subunit, possibly for assembly of the head region. Essential for efficient processing of 16S rRNA. May be needed both before and after RbfA during the maturation of 16S rRNA. It has affinity for free ribosomal 30S subunits but not for 70S ribosomes.</text>
</comment>
<evidence type="ECO:0000259" key="7">
    <source>
        <dbReference type="Pfam" id="PF24986"/>
    </source>
</evidence>
<dbReference type="NCBIfam" id="TIGR02273">
    <property type="entry name" value="16S_RimM"/>
    <property type="match status" value="1"/>
</dbReference>
<evidence type="ECO:0000256" key="2">
    <source>
        <dbReference type="ARBA" id="ARBA00022517"/>
    </source>
</evidence>
<comment type="domain">
    <text evidence="5">The PRC barrel domain binds ribosomal protein uS19.</text>
</comment>
<dbReference type="HAMAP" id="MF_00014">
    <property type="entry name" value="Ribosome_mat_RimM"/>
    <property type="match status" value="1"/>
</dbReference>
<dbReference type="Pfam" id="PF24986">
    <property type="entry name" value="PRC_RimM"/>
    <property type="match status" value="1"/>
</dbReference>
<comment type="caution">
    <text evidence="8">The sequence shown here is derived from an EMBL/GenBank/DDBJ whole genome shotgun (WGS) entry which is preliminary data.</text>
</comment>